<protein>
    <submittedName>
        <fullName evidence="2">Uncharacterized protein</fullName>
    </submittedName>
</protein>
<dbReference type="RefSeq" id="WP_140011463.1">
    <property type="nucleotide sequence ID" value="NZ_JBHMDG010000009.1"/>
</dbReference>
<reference evidence="2 3" key="1">
    <citation type="submission" date="2024-09" db="EMBL/GenBank/DDBJ databases">
        <authorList>
            <person name="Sun Q."/>
            <person name="Mori K."/>
        </authorList>
    </citation>
    <scope>NUCLEOTIDE SEQUENCE [LARGE SCALE GENOMIC DNA]</scope>
    <source>
        <strain evidence="2 3">JCM 9626</strain>
    </source>
</reference>
<keyword evidence="1" id="KW-1133">Transmembrane helix</keyword>
<organism evidence="2 3">
    <name type="scientific">Nocardioides plantarum</name>
    <dbReference type="NCBI Taxonomy" id="29299"/>
    <lineage>
        <taxon>Bacteria</taxon>
        <taxon>Bacillati</taxon>
        <taxon>Actinomycetota</taxon>
        <taxon>Actinomycetes</taxon>
        <taxon>Propionibacteriales</taxon>
        <taxon>Nocardioidaceae</taxon>
        <taxon>Nocardioides</taxon>
    </lineage>
</organism>
<dbReference type="EMBL" id="JBHMDG010000009">
    <property type="protein sequence ID" value="MFB9312942.1"/>
    <property type="molecule type" value="Genomic_DNA"/>
</dbReference>
<evidence type="ECO:0000313" key="2">
    <source>
        <dbReference type="EMBL" id="MFB9312942.1"/>
    </source>
</evidence>
<dbReference type="Proteomes" id="UP001589750">
    <property type="component" value="Unassembled WGS sequence"/>
</dbReference>
<accession>A0ABV5K887</accession>
<name>A0ABV5K887_9ACTN</name>
<keyword evidence="1" id="KW-0812">Transmembrane</keyword>
<proteinExistence type="predicted"/>
<gene>
    <name evidence="2" type="ORF">ACFFRI_07795</name>
</gene>
<keyword evidence="1" id="KW-0472">Membrane</keyword>
<evidence type="ECO:0000313" key="3">
    <source>
        <dbReference type="Proteomes" id="UP001589750"/>
    </source>
</evidence>
<keyword evidence="3" id="KW-1185">Reference proteome</keyword>
<feature type="transmembrane region" description="Helical" evidence="1">
    <location>
        <begin position="15"/>
        <end position="34"/>
    </location>
</feature>
<comment type="caution">
    <text evidence="2">The sequence shown here is derived from an EMBL/GenBank/DDBJ whole genome shotgun (WGS) entry which is preliminary data.</text>
</comment>
<evidence type="ECO:0000256" key="1">
    <source>
        <dbReference type="SAM" id="Phobius"/>
    </source>
</evidence>
<sequence length="67" mass="7243">MVPMHMGAMHPYEQLLTLVLAVGPFVVLGLVVLVRRRADEREAAEAAQVATVAEAPEVAPIEGHLDR</sequence>